<dbReference type="InterPro" id="IPR055348">
    <property type="entry name" value="DctQ"/>
</dbReference>
<accession>A0A9X3EH22</accession>
<dbReference type="GO" id="GO:0022857">
    <property type="term" value="F:transmembrane transporter activity"/>
    <property type="evidence" value="ECO:0007669"/>
    <property type="project" value="UniProtKB-UniRule"/>
</dbReference>
<dbReference type="GO" id="GO:0005886">
    <property type="term" value="C:plasma membrane"/>
    <property type="evidence" value="ECO:0007669"/>
    <property type="project" value="UniProtKB-SubCell"/>
</dbReference>
<keyword evidence="5 9" id="KW-0812">Transmembrane</keyword>
<protein>
    <recommendedName>
        <fullName evidence="9">TRAP transporter small permease protein</fullName>
    </recommendedName>
</protein>
<evidence type="ECO:0000256" key="3">
    <source>
        <dbReference type="ARBA" id="ARBA00022475"/>
    </source>
</evidence>
<dbReference type="AlphaFoldDB" id="A0A9X3EH22"/>
<dbReference type="PANTHER" id="PTHR35011">
    <property type="entry name" value="2,3-DIKETO-L-GULONATE TRAP TRANSPORTER SMALL PERMEASE PROTEIN YIAM"/>
    <property type="match status" value="1"/>
</dbReference>
<dbReference type="Pfam" id="PF04290">
    <property type="entry name" value="DctQ"/>
    <property type="match status" value="1"/>
</dbReference>
<comment type="subcellular location">
    <subcellularLocation>
        <location evidence="1 9">Cell inner membrane</location>
        <topology evidence="1 9">Multi-pass membrane protein</topology>
    </subcellularLocation>
</comment>
<evidence type="ECO:0000259" key="10">
    <source>
        <dbReference type="Pfam" id="PF04290"/>
    </source>
</evidence>
<evidence type="ECO:0000256" key="1">
    <source>
        <dbReference type="ARBA" id="ARBA00004429"/>
    </source>
</evidence>
<dbReference type="Proteomes" id="UP001150830">
    <property type="component" value="Unassembled WGS sequence"/>
</dbReference>
<name>A0A9X3EH22_9GAMM</name>
<evidence type="ECO:0000256" key="6">
    <source>
        <dbReference type="ARBA" id="ARBA00022989"/>
    </source>
</evidence>
<feature type="transmembrane region" description="Helical" evidence="9">
    <location>
        <begin position="20"/>
        <end position="39"/>
    </location>
</feature>
<keyword evidence="4 9" id="KW-0997">Cell inner membrane</keyword>
<evidence type="ECO:0000256" key="8">
    <source>
        <dbReference type="ARBA" id="ARBA00038436"/>
    </source>
</evidence>
<comment type="caution">
    <text evidence="11">The sequence shown here is derived from an EMBL/GenBank/DDBJ whole genome shotgun (WGS) entry which is preliminary data.</text>
</comment>
<dbReference type="RefSeq" id="WP_283175592.1">
    <property type="nucleotide sequence ID" value="NZ_JAPNOA010000059.1"/>
</dbReference>
<evidence type="ECO:0000256" key="5">
    <source>
        <dbReference type="ARBA" id="ARBA00022692"/>
    </source>
</evidence>
<evidence type="ECO:0000313" key="11">
    <source>
        <dbReference type="EMBL" id="MCY0967394.1"/>
    </source>
</evidence>
<keyword evidence="7 9" id="KW-0472">Membrane</keyword>
<dbReference type="EMBL" id="JAPNOA010000059">
    <property type="protein sequence ID" value="MCY0967394.1"/>
    <property type="molecule type" value="Genomic_DNA"/>
</dbReference>
<gene>
    <name evidence="11" type="ORF">OUO13_19615</name>
</gene>
<comment type="subunit">
    <text evidence="9">The complex comprises the extracytoplasmic solute receptor protein and the two transmembrane proteins.</text>
</comment>
<comment type="similarity">
    <text evidence="8 9">Belongs to the TRAP transporter small permease family.</text>
</comment>
<keyword evidence="12" id="KW-1185">Reference proteome</keyword>
<evidence type="ECO:0000256" key="9">
    <source>
        <dbReference type="RuleBase" id="RU369079"/>
    </source>
</evidence>
<evidence type="ECO:0000256" key="4">
    <source>
        <dbReference type="ARBA" id="ARBA00022519"/>
    </source>
</evidence>
<proteinExistence type="inferred from homology"/>
<feature type="transmembrane region" description="Helical" evidence="9">
    <location>
        <begin position="96"/>
        <end position="116"/>
    </location>
</feature>
<keyword evidence="6 9" id="KW-1133">Transmembrane helix</keyword>
<evidence type="ECO:0000313" key="12">
    <source>
        <dbReference type="Proteomes" id="UP001150830"/>
    </source>
</evidence>
<keyword evidence="2 9" id="KW-0813">Transport</keyword>
<feature type="transmembrane region" description="Helical" evidence="9">
    <location>
        <begin position="143"/>
        <end position="164"/>
    </location>
</feature>
<evidence type="ECO:0000256" key="2">
    <source>
        <dbReference type="ARBA" id="ARBA00022448"/>
    </source>
</evidence>
<sequence>MSALTNWVAEHYEERGPAAWLAFGLEVFAGIIICLMMLLTCADVIGRYFFNDSVDGAVEMTEIAIALLVYAQMPVITWRGGHIVVDMLDRYLGSRLVCALGLLAALLVSTSFYVLADRLMELAERSLRRNVVTEYLQLPVGHIIEYIAVMSYVTAVLMITYGVYRLFREYRQH</sequence>
<keyword evidence="3" id="KW-1003">Cell membrane</keyword>
<organism evidence="11 12">
    <name type="scientific">Parathalassolituus penaei</name>
    <dbReference type="NCBI Taxonomy" id="2997323"/>
    <lineage>
        <taxon>Bacteria</taxon>
        <taxon>Pseudomonadati</taxon>
        <taxon>Pseudomonadota</taxon>
        <taxon>Gammaproteobacteria</taxon>
        <taxon>Oceanospirillales</taxon>
        <taxon>Oceanospirillaceae</taxon>
        <taxon>Parathalassolituus</taxon>
    </lineage>
</organism>
<evidence type="ECO:0000256" key="7">
    <source>
        <dbReference type="ARBA" id="ARBA00023136"/>
    </source>
</evidence>
<comment type="caution">
    <text evidence="9">Lacks conserved residue(s) required for the propagation of feature annotation.</text>
</comment>
<dbReference type="InterPro" id="IPR007387">
    <property type="entry name" value="TRAP_DctQ"/>
</dbReference>
<comment type="function">
    <text evidence="9">Part of the tripartite ATP-independent periplasmic (TRAP) transport system.</text>
</comment>
<reference evidence="11" key="1">
    <citation type="submission" date="2022-11" db="EMBL/GenBank/DDBJ databases">
        <title>Parathalassolutuus dongxingensis gen. nov., sp. nov., a novel member of family Oceanospirillaceae isolated from a coastal shrimp pond in Guangxi, China.</title>
        <authorList>
            <person name="Chen H."/>
        </authorList>
    </citation>
    <scope>NUCLEOTIDE SEQUENCE</scope>
    <source>
        <strain evidence="11">G-43</strain>
    </source>
</reference>
<feature type="domain" description="Tripartite ATP-independent periplasmic transporters DctQ component" evidence="10">
    <location>
        <begin position="36"/>
        <end position="168"/>
    </location>
</feature>